<accession>A0A4Q2KCV9</accession>
<proteinExistence type="predicted"/>
<sequence>MNLDLEKGYEQEVVLFLKMCKKEDGNFLNLPLKKRKIEDAVRLLCITTALSLRGPFFSVINAEEKRFDELISHWERIRYDEEKVTAWLDDFIAAVEDPLLKQVAQEIWNEKKARFQNARFDAMSLL</sequence>
<comment type="caution">
    <text evidence="1">The sequence shown here is derived from an EMBL/GenBank/DDBJ whole genome shotgun (WGS) entry which is preliminary data.</text>
</comment>
<evidence type="ECO:0000313" key="1">
    <source>
        <dbReference type="EMBL" id="RXZ61352.1"/>
    </source>
</evidence>
<dbReference type="RefSeq" id="WP_129223957.1">
    <property type="nucleotide sequence ID" value="NZ_SDOZ01000002.1"/>
</dbReference>
<dbReference type="Proteomes" id="UP000291269">
    <property type="component" value="Unassembled WGS sequence"/>
</dbReference>
<dbReference type="EMBL" id="SDOZ01000002">
    <property type="protein sequence ID" value="RXZ61352.1"/>
    <property type="molecule type" value="Genomic_DNA"/>
</dbReference>
<name>A0A4Q2KCV9_9FIRM</name>
<protein>
    <submittedName>
        <fullName evidence="1">Uncharacterized protein</fullName>
    </submittedName>
</protein>
<evidence type="ECO:0000313" key="2">
    <source>
        <dbReference type="Proteomes" id="UP000291269"/>
    </source>
</evidence>
<organism evidence="1 2">
    <name type="scientific">Candidatus Borkfalkia ceftriaxoniphila</name>
    <dbReference type="NCBI Taxonomy" id="2508949"/>
    <lineage>
        <taxon>Bacteria</taxon>
        <taxon>Bacillati</taxon>
        <taxon>Bacillota</taxon>
        <taxon>Clostridia</taxon>
        <taxon>Christensenellales</taxon>
        <taxon>Christensenellaceae</taxon>
        <taxon>Candidatus Borkfalkia</taxon>
    </lineage>
</organism>
<reference evidence="1 2" key="1">
    <citation type="journal article" date="2019" name="Gut">
        <title>Antibiotics-induced monodominance of a novel gut bacterial order.</title>
        <authorList>
            <person name="Hildebrand F."/>
            <person name="Moitinho-Silva L."/>
            <person name="Blasche S."/>
            <person name="Jahn M.T."/>
            <person name="Gossmann T.I."/>
            <person name="Heuerta-Cepas J."/>
            <person name="Hercog R."/>
            <person name="Luetge M."/>
            <person name="Bahram M."/>
            <person name="Pryszlak A."/>
            <person name="Alves R.J."/>
            <person name="Waszak S.M."/>
            <person name="Zhu A."/>
            <person name="Ye L."/>
            <person name="Costea P.I."/>
            <person name="Aalvink S."/>
            <person name="Belzer C."/>
            <person name="Forslund S.K."/>
            <person name="Sunagawa S."/>
            <person name="Hentschel U."/>
            <person name="Merten C."/>
            <person name="Patil K.R."/>
            <person name="Benes V."/>
            <person name="Bork P."/>
        </authorList>
    </citation>
    <scope>NUCLEOTIDE SEQUENCE [LARGE SCALE GENOMIC DNA]</scope>
    <source>
        <strain evidence="1 2">HDS1380</strain>
    </source>
</reference>
<keyword evidence="2" id="KW-1185">Reference proteome</keyword>
<dbReference type="AlphaFoldDB" id="A0A4Q2KCV9"/>
<gene>
    <name evidence="1" type="ORF">ESZ91_02895</name>
</gene>